<gene>
    <name evidence="3" type="ORF">SAMN05216278_2299</name>
</gene>
<feature type="compositionally biased region" description="Low complexity" evidence="1">
    <location>
        <begin position="22"/>
        <end position="31"/>
    </location>
</feature>
<evidence type="ECO:0000256" key="1">
    <source>
        <dbReference type="SAM" id="MobiDB-lite"/>
    </source>
</evidence>
<dbReference type="AlphaFoldDB" id="A0A1H1D9J9"/>
<feature type="region of interest" description="Disordered" evidence="1">
    <location>
        <begin position="1"/>
        <end position="77"/>
    </location>
</feature>
<protein>
    <recommendedName>
        <fullName evidence="2">DUF7310 domain-containing protein</fullName>
    </recommendedName>
</protein>
<feature type="compositionally biased region" description="Low complexity" evidence="1">
    <location>
        <begin position="46"/>
        <end position="55"/>
    </location>
</feature>
<dbReference type="OrthoDB" id="308490at2157"/>
<dbReference type="EMBL" id="FNKQ01000003">
    <property type="protein sequence ID" value="SDQ73132.1"/>
    <property type="molecule type" value="Genomic_DNA"/>
</dbReference>
<sequence length="181" mass="18974">MAPNSTRGTAERRSTDRRTNSADFDALAARLDAVERAVTGDGDGVDSPATDTSAPADDDGETTGARVEDADADTAGRDAEMEALRDRVETLEAELDAVRGLLDGVRAVDESVERKADAALAAIERLESPEADGDELVVERVPVDDLSEAADEGTRADRTGTDASDAEEETDSLAARLRGAL</sequence>
<evidence type="ECO:0000313" key="3">
    <source>
        <dbReference type="EMBL" id="SDQ73132.1"/>
    </source>
</evidence>
<evidence type="ECO:0000259" key="2">
    <source>
        <dbReference type="Pfam" id="PF23991"/>
    </source>
</evidence>
<organism evidence="3 4">
    <name type="scientific">Halopelagius longus</name>
    <dbReference type="NCBI Taxonomy" id="1236180"/>
    <lineage>
        <taxon>Archaea</taxon>
        <taxon>Methanobacteriati</taxon>
        <taxon>Methanobacteriota</taxon>
        <taxon>Stenosarchaea group</taxon>
        <taxon>Halobacteria</taxon>
        <taxon>Halobacteriales</taxon>
        <taxon>Haloferacaceae</taxon>
    </lineage>
</organism>
<dbReference type="Pfam" id="PF23991">
    <property type="entry name" value="DUF7310"/>
    <property type="match status" value="1"/>
</dbReference>
<feature type="compositionally biased region" description="Basic and acidic residues" evidence="1">
    <location>
        <begin position="66"/>
        <end position="77"/>
    </location>
</feature>
<feature type="compositionally biased region" description="Basic and acidic residues" evidence="1">
    <location>
        <begin position="9"/>
        <end position="20"/>
    </location>
</feature>
<dbReference type="InterPro" id="IPR055734">
    <property type="entry name" value="DUF7310"/>
</dbReference>
<accession>A0A1H1D9J9</accession>
<dbReference type="Proteomes" id="UP000199289">
    <property type="component" value="Unassembled WGS sequence"/>
</dbReference>
<reference evidence="4" key="1">
    <citation type="submission" date="2016-10" db="EMBL/GenBank/DDBJ databases">
        <authorList>
            <person name="Varghese N."/>
            <person name="Submissions S."/>
        </authorList>
    </citation>
    <scope>NUCLEOTIDE SEQUENCE [LARGE SCALE GENOMIC DNA]</scope>
    <source>
        <strain evidence="4">CGMCC 1.12397</strain>
    </source>
</reference>
<evidence type="ECO:0000313" key="4">
    <source>
        <dbReference type="Proteomes" id="UP000199289"/>
    </source>
</evidence>
<proteinExistence type="predicted"/>
<dbReference type="RefSeq" id="WP_175454437.1">
    <property type="nucleotide sequence ID" value="NZ_FNKQ01000003.1"/>
</dbReference>
<feature type="domain" description="DUF7310" evidence="2">
    <location>
        <begin position="27"/>
        <end position="125"/>
    </location>
</feature>
<feature type="region of interest" description="Disordered" evidence="1">
    <location>
        <begin position="141"/>
        <end position="181"/>
    </location>
</feature>
<name>A0A1H1D9J9_9EURY</name>